<evidence type="ECO:0000313" key="3">
    <source>
        <dbReference type="EMBL" id="KAF8572300.1"/>
    </source>
</evidence>
<sequence length="1253" mass="138047">MESHLKNPWESIAYDFPTDALNEPQDCFNNIKLNDFPFLKSYLPFVDYLVKCKVCNVILLPETVYSHYENRHNNSTLSSEHTTSFLPYRAVSNYHDMVDAVSKRERGNGTKRVRAVNKRSKRTACSTERDMLPLEVISETDSLSSLTDDNLKRASNNASEEEGERLREPVLLKLAKSDCHCNQFEGCKPTLPKIDEDSKPSHTDRSVWSIVYNRDQNALETNQKSDSPLLPSKKGSNDSPFLLDSGNVYKPVDVSDRGTNSLPTQKCSSYPPTPSISPHVPSPATSIVSDDLVASSSHSLRQETGVRSISRSSAHSSSSSGLDGPVDTSTYPVTYSVSQNSVKGNFHKLPTTDVIDAFAVKANRTGPRRLQRSQSVLSDQRVSSLPLQQRGSLSNCIIEGKDVEVDPYVESSCPDQHRTLACFVGENDILYAPSKATGNPSVARNGYHSWFENTRGPYTNSNTQIRPTNIPDTTLLRQKYSNFQVQSRRRILESEARCVYELPLLPACSSRMEAPGVCGLPSGRRSVFAQNPSINESARSAFAFPAVSHESSPYRTKSDIVDEGTDEPFDPLTQCGCLEVDDFKCKNSLLCTVHTMDEKRQVPRRKDLRILMREARERLQLSRQAQTVHRQTGHNFSDMDVPQTVIDLTDDFSGPGGGAEVMVDGSEEDRLRLRFLSSNSSHQRQRMMYRRIPDETRAHFGLNRSRLIDPTQSGSHNTLCFPTRFARRVPNRDGSFSILPGVSYVGDTNDHLYASPCPNITIGGSGEHFIAMRQNSVPNEAYLNEPSSVNANEMPVGQLPGRYLALPRRQISTTAVATNSVRRQQQQRQHQELRRAQLASFQPVQQHWTSSVDCHSALMGSSSTIDPLAVPLMEDANDTSLPTSTELMLPETSQVLDCRGSVVESSYGAQILPGVADPMLITPSSISSLSYNVRTMTETQTPHLLPLLNQPVMVNRFARSMYSGTQFVREPQGRVIVDDMREKSITGRSRKTAKSTIRHAGQVFTPSNFTGLLSSRFQSAVVQPQSSPAFLASGRKPNTTVDLLKTRPTVISRTVLQGGSTSELFPGPTACVNNDSVGSIRASSFGPHNLLKPPRFAPKHGPLGFGGTGVLASTASTHTVESTPHSDAIDLDYCIQASSFVTTTSTTHSTSSSIQTTADPPEPNDTLNCVTFTNQEPYVSASRSLAVPAAVAPQSANVPPPESAPLLCRNRYFVIRPNSIKRSPSLVLQAKRPEVCSLQQTPAHKQHPSDNSQ</sequence>
<feature type="compositionally biased region" description="Polar residues" evidence="1">
    <location>
        <begin position="257"/>
        <end position="270"/>
    </location>
</feature>
<feature type="domain" description="SCA7" evidence="2">
    <location>
        <begin position="562"/>
        <end position="628"/>
    </location>
</feature>
<proteinExistence type="predicted"/>
<dbReference type="AlphaFoldDB" id="A0A8T0DXJ6"/>
<dbReference type="OrthoDB" id="6273191at2759"/>
<dbReference type="PROSITE" id="PS51505">
    <property type="entry name" value="SCA7"/>
    <property type="match status" value="1"/>
</dbReference>
<dbReference type="Pfam" id="PF08313">
    <property type="entry name" value="SCA7"/>
    <property type="match status" value="1"/>
</dbReference>
<name>A0A8T0DXJ6_9TREM</name>
<comment type="caution">
    <text evidence="3">The sequence shown here is derived from an EMBL/GenBank/DDBJ whole genome shotgun (WGS) entry which is preliminary data.</text>
</comment>
<dbReference type="Proteomes" id="UP000699462">
    <property type="component" value="Unassembled WGS sequence"/>
</dbReference>
<feature type="compositionally biased region" description="Polar residues" evidence="1">
    <location>
        <begin position="283"/>
        <end position="299"/>
    </location>
</feature>
<keyword evidence="4" id="KW-1185">Reference proteome</keyword>
<feature type="region of interest" description="Disordered" evidence="1">
    <location>
        <begin position="145"/>
        <end position="165"/>
    </location>
</feature>
<dbReference type="InterPro" id="IPR013243">
    <property type="entry name" value="SCA7_dom"/>
</dbReference>
<reference evidence="3 4" key="1">
    <citation type="submission" date="2019-07" db="EMBL/GenBank/DDBJ databases">
        <title>Annotation for the trematode Paragonimus westermani.</title>
        <authorList>
            <person name="Choi Y.-J."/>
        </authorList>
    </citation>
    <scope>NUCLEOTIDE SEQUENCE [LARGE SCALE GENOMIC DNA]</scope>
    <source>
        <strain evidence="3">180907_Pwestermani</strain>
    </source>
</reference>
<dbReference type="EMBL" id="JTDF01000087">
    <property type="protein sequence ID" value="KAF8572300.1"/>
    <property type="molecule type" value="Genomic_DNA"/>
</dbReference>
<accession>A0A8T0DXJ6</accession>
<feature type="region of interest" description="Disordered" evidence="1">
    <location>
        <begin position="1145"/>
        <end position="1164"/>
    </location>
</feature>
<protein>
    <recommendedName>
        <fullName evidence="2">SCA7 domain-containing protein</fullName>
    </recommendedName>
</protein>
<evidence type="ECO:0000313" key="4">
    <source>
        <dbReference type="Proteomes" id="UP000699462"/>
    </source>
</evidence>
<organism evidence="3 4">
    <name type="scientific">Paragonimus westermani</name>
    <dbReference type="NCBI Taxonomy" id="34504"/>
    <lineage>
        <taxon>Eukaryota</taxon>
        <taxon>Metazoa</taxon>
        <taxon>Spiralia</taxon>
        <taxon>Lophotrochozoa</taxon>
        <taxon>Platyhelminthes</taxon>
        <taxon>Trematoda</taxon>
        <taxon>Digenea</taxon>
        <taxon>Plagiorchiida</taxon>
        <taxon>Troglotremata</taxon>
        <taxon>Troglotrematidae</taxon>
        <taxon>Paragonimus</taxon>
    </lineage>
</organism>
<evidence type="ECO:0000256" key="1">
    <source>
        <dbReference type="SAM" id="MobiDB-lite"/>
    </source>
</evidence>
<feature type="compositionally biased region" description="Low complexity" evidence="1">
    <location>
        <begin position="1145"/>
        <end position="1157"/>
    </location>
</feature>
<feature type="compositionally biased region" description="Low complexity" evidence="1">
    <location>
        <begin position="308"/>
        <end position="320"/>
    </location>
</feature>
<evidence type="ECO:0000259" key="2">
    <source>
        <dbReference type="PROSITE" id="PS51505"/>
    </source>
</evidence>
<feature type="region of interest" description="Disordered" evidence="1">
    <location>
        <begin position="220"/>
        <end position="327"/>
    </location>
</feature>
<gene>
    <name evidence="3" type="ORF">P879_00664</name>
</gene>